<evidence type="ECO:0000313" key="4">
    <source>
        <dbReference type="Proteomes" id="UP001610444"/>
    </source>
</evidence>
<dbReference type="GeneID" id="98153613"/>
<keyword evidence="1" id="KW-0472">Membrane</keyword>
<evidence type="ECO:0000256" key="1">
    <source>
        <dbReference type="SAM" id="Phobius"/>
    </source>
</evidence>
<dbReference type="InterPro" id="IPR023753">
    <property type="entry name" value="FAD/NAD-binding_dom"/>
</dbReference>
<accession>A0ABR4L466</accession>
<dbReference type="Gene3D" id="3.50.50.60">
    <property type="entry name" value="FAD/NAD(P)-binding domain"/>
    <property type="match status" value="1"/>
</dbReference>
<dbReference type="Proteomes" id="UP001610444">
    <property type="component" value="Unassembled WGS sequence"/>
</dbReference>
<comment type="caution">
    <text evidence="3">The sequence shown here is derived from an EMBL/GenBank/DDBJ whole genome shotgun (WGS) entry which is preliminary data.</text>
</comment>
<feature type="domain" description="FAD/NAD(P)-binding" evidence="2">
    <location>
        <begin position="45"/>
        <end position="280"/>
    </location>
</feature>
<keyword evidence="1" id="KW-0812">Transmembrane</keyword>
<reference evidence="3 4" key="1">
    <citation type="submission" date="2024-07" db="EMBL/GenBank/DDBJ databases">
        <title>Section-level genome sequencing and comparative genomics of Aspergillus sections Usti and Cavernicolus.</title>
        <authorList>
            <consortium name="Lawrence Berkeley National Laboratory"/>
            <person name="Nybo J.L."/>
            <person name="Vesth T.C."/>
            <person name="Theobald S."/>
            <person name="Frisvad J.C."/>
            <person name="Larsen T.O."/>
            <person name="Kjaerboelling I."/>
            <person name="Rothschild-Mancinelli K."/>
            <person name="Lyhne E.K."/>
            <person name="Kogle M.E."/>
            <person name="Barry K."/>
            <person name="Clum A."/>
            <person name="Na H."/>
            <person name="Ledsgaard L."/>
            <person name="Lin J."/>
            <person name="Lipzen A."/>
            <person name="Kuo A."/>
            <person name="Riley R."/>
            <person name="Mondo S."/>
            <person name="LaButti K."/>
            <person name="Haridas S."/>
            <person name="Pangalinan J."/>
            <person name="Salamov A.A."/>
            <person name="Simmons B.A."/>
            <person name="Magnuson J.K."/>
            <person name="Chen J."/>
            <person name="Drula E."/>
            <person name="Henrissat B."/>
            <person name="Wiebenga A."/>
            <person name="Lubbers R.J."/>
            <person name="Gomes A.C."/>
            <person name="Macurrencykelacurrency M.R."/>
            <person name="Stajich J."/>
            <person name="Grigoriev I.V."/>
            <person name="Mortensen U.H."/>
            <person name="De vries R.P."/>
            <person name="Baker S.E."/>
            <person name="Andersen M.R."/>
        </authorList>
    </citation>
    <scope>NUCLEOTIDE SEQUENCE [LARGE SCALE GENOMIC DNA]</scope>
    <source>
        <strain evidence="3 4">CBS 756.74</strain>
    </source>
</reference>
<sequence>MAFDMLKIVIHGITWFIPYIVRTGLLSLYAIYHFYTYKATESPKHIVVIGGSFAGLQLVRRLTQTVPNGYKIIWIEKNSHLNYVFAFPRFSVLAGLEERAFIPYTAVEAGAPKGSLRRVQGTVSWVNREAQKVVLDGGEEIPFEYLVIATGSTQPLPVQVQSTERADACDELRAVQTHIKASQKIAILGGGAVGVELASDIKDFYPGKDVTLVHSREVLLNRFGPRLQEYALRALRDELGVRVLLGERPVCPTAYGKGSLARDARLVFRDGEVEEFDLVVCPLPLFLYYFSSIALMGC</sequence>
<dbReference type="PANTHER" id="PTHR43735:SF5">
    <property type="entry name" value="FAD_NAD(P)-BINDING DOMAIN-CONTAINING PROTEIN"/>
    <property type="match status" value="1"/>
</dbReference>
<dbReference type="PANTHER" id="PTHR43735">
    <property type="entry name" value="APOPTOSIS-INDUCING FACTOR 1"/>
    <property type="match status" value="1"/>
</dbReference>
<protein>
    <recommendedName>
        <fullName evidence="2">FAD/NAD(P)-binding domain-containing protein</fullName>
    </recommendedName>
</protein>
<name>A0ABR4L466_9EURO</name>
<evidence type="ECO:0000313" key="3">
    <source>
        <dbReference type="EMBL" id="KAL2859275.1"/>
    </source>
</evidence>
<dbReference type="PRINTS" id="PR00368">
    <property type="entry name" value="FADPNR"/>
</dbReference>
<keyword evidence="4" id="KW-1185">Reference proteome</keyword>
<dbReference type="SUPFAM" id="SSF51905">
    <property type="entry name" value="FAD/NAD(P)-binding domain"/>
    <property type="match status" value="1"/>
</dbReference>
<evidence type="ECO:0000259" key="2">
    <source>
        <dbReference type="Pfam" id="PF07992"/>
    </source>
</evidence>
<proteinExistence type="predicted"/>
<dbReference type="Pfam" id="PF07992">
    <property type="entry name" value="Pyr_redox_2"/>
    <property type="match status" value="1"/>
</dbReference>
<feature type="transmembrane region" description="Helical" evidence="1">
    <location>
        <begin position="12"/>
        <end position="35"/>
    </location>
</feature>
<dbReference type="EMBL" id="JBFXLR010000003">
    <property type="protein sequence ID" value="KAL2859275.1"/>
    <property type="molecule type" value="Genomic_DNA"/>
</dbReference>
<dbReference type="InterPro" id="IPR036188">
    <property type="entry name" value="FAD/NAD-bd_sf"/>
</dbReference>
<dbReference type="Gene3D" id="3.50.50.100">
    <property type="match status" value="1"/>
</dbReference>
<dbReference type="RefSeq" id="XP_070904209.1">
    <property type="nucleotide sequence ID" value="XM_071038449.1"/>
</dbReference>
<keyword evidence="1" id="KW-1133">Transmembrane helix</keyword>
<organism evidence="3 4">
    <name type="scientific">Aspergillus pseudodeflectus</name>
    <dbReference type="NCBI Taxonomy" id="176178"/>
    <lineage>
        <taxon>Eukaryota</taxon>
        <taxon>Fungi</taxon>
        <taxon>Dikarya</taxon>
        <taxon>Ascomycota</taxon>
        <taxon>Pezizomycotina</taxon>
        <taxon>Eurotiomycetes</taxon>
        <taxon>Eurotiomycetidae</taxon>
        <taxon>Eurotiales</taxon>
        <taxon>Aspergillaceae</taxon>
        <taxon>Aspergillus</taxon>
        <taxon>Aspergillus subgen. Nidulantes</taxon>
    </lineage>
</organism>
<gene>
    <name evidence="3" type="ORF">BJX68DRAFT_226066</name>
</gene>